<evidence type="ECO:0000313" key="2">
    <source>
        <dbReference type="EMBL" id="UXH41160.1"/>
    </source>
</evidence>
<dbReference type="PANTHER" id="PTHR35563:SF2">
    <property type="entry name" value="BARREL METAL-DEPENDENT HYDROLASE, PUTATIVE (AFU_ORTHOLOGUE AFUA_1G16240)-RELATED"/>
    <property type="match status" value="1"/>
</dbReference>
<sequence>MTSPLLPALTGIDTHAHIFRQDLPMVPNRRYSPAYDALVEQYLAHLDHHGLSHGVLIQPSFLGTDNSYMLQALRRYPQRLRAVAVVDAAISDPALDALADAGVVGIRLNLIGKRLADYAGPEWTSLFKRLAKRGWQVEIQRGFDDLALIVPAILACGVDVVVDHFGLPNEGIDPSLDSHRIFLHLLAEPKVWLKVSAGYRSQSDLAKAKGLLAQMREAAGGIQRLLWGSDWPHTQFEQHTDYGQQFAFFQALLPDAAERAQVLRDNPAKLFGFDRSR</sequence>
<dbReference type="Proteomes" id="UP001064504">
    <property type="component" value="Chromosome"/>
</dbReference>
<gene>
    <name evidence="2" type="ORF">N5C08_06345</name>
</gene>
<dbReference type="PANTHER" id="PTHR35563">
    <property type="entry name" value="BARREL METAL-DEPENDENT HYDROLASE, PUTATIVE (AFU_ORTHOLOGUE AFUA_1G16240)-RELATED"/>
    <property type="match status" value="1"/>
</dbReference>
<keyword evidence="3" id="KW-1185">Reference proteome</keyword>
<dbReference type="InterPro" id="IPR006680">
    <property type="entry name" value="Amidohydro-rel"/>
</dbReference>
<evidence type="ECO:0000259" key="1">
    <source>
        <dbReference type="Pfam" id="PF04909"/>
    </source>
</evidence>
<dbReference type="Gene3D" id="3.20.20.140">
    <property type="entry name" value="Metal-dependent hydrolases"/>
    <property type="match status" value="1"/>
</dbReference>
<dbReference type="InterPro" id="IPR032466">
    <property type="entry name" value="Metal_Hydrolase"/>
</dbReference>
<feature type="domain" description="Amidohydrolase-related" evidence="1">
    <location>
        <begin position="12"/>
        <end position="273"/>
    </location>
</feature>
<dbReference type="Pfam" id="PF04909">
    <property type="entry name" value="Amidohydro_2"/>
    <property type="match status" value="1"/>
</dbReference>
<dbReference type="EMBL" id="CP104557">
    <property type="protein sequence ID" value="UXH41160.1"/>
    <property type="molecule type" value="Genomic_DNA"/>
</dbReference>
<dbReference type="RefSeq" id="WP_261744992.1">
    <property type="nucleotide sequence ID" value="NZ_CP104557.1"/>
</dbReference>
<protein>
    <submittedName>
        <fullName evidence="2">Amidohydrolase family protein</fullName>
    </submittedName>
</protein>
<evidence type="ECO:0000313" key="3">
    <source>
        <dbReference type="Proteomes" id="UP001064504"/>
    </source>
</evidence>
<accession>A0ABY6APU5</accession>
<reference evidence="2" key="1">
    <citation type="submission" date="2022-09" db="EMBL/GenBank/DDBJ databases">
        <title>Complete genome sequence of Pseudomonas promysalinigenes strain RL-WG26, a newly isolated PGPR with the potential for plant salinity stress alleviation.</title>
        <authorList>
            <person name="Ren L."/>
            <person name="Wang G."/>
            <person name="Hu H."/>
        </authorList>
    </citation>
    <scope>NUCLEOTIDE SEQUENCE</scope>
    <source>
        <strain evidence="2">RL-WG26</strain>
    </source>
</reference>
<organism evidence="2 3">
    <name type="scientific">Pseudomonas promysalinigenes</name>
    <dbReference type="NCBI Taxonomy" id="485898"/>
    <lineage>
        <taxon>Bacteria</taxon>
        <taxon>Pseudomonadati</taxon>
        <taxon>Pseudomonadota</taxon>
        <taxon>Gammaproteobacteria</taxon>
        <taxon>Pseudomonadales</taxon>
        <taxon>Pseudomonadaceae</taxon>
        <taxon>Pseudomonas</taxon>
    </lineage>
</organism>
<name>A0ABY6APU5_9PSED</name>
<dbReference type="SUPFAM" id="SSF51556">
    <property type="entry name" value="Metallo-dependent hydrolases"/>
    <property type="match status" value="1"/>
</dbReference>
<proteinExistence type="predicted"/>
<dbReference type="InterPro" id="IPR052358">
    <property type="entry name" value="Aro_Compnd_Degr_Hydrolases"/>
</dbReference>